<sequence>MHKLFFPLPMTYAVVQLDVEGTLQGLDPDAEALDAARALRPLKCLVYLRTVLELPFPRNPDFKYDVYVVGPGLRPADEARCITEDMCVPIFPATDHPTGRAPVHPKPEFPFSNCYHWFGPDTHVEVRIKQDIYDAKDDEIHVLLSGVGQVHMDDRNQEDTYRMIDSLARLKAQDNPTAPDSPREPSIMDYPYDHGLEHDADLWDCDQSTSDISNYGLDGPSAPECHVPSAESDDDTNLLTSNIDVFGMARDSQRAMIPVVDCWLHLPAHIKDGEIPDPFAFVHECRALSEIVKELQARQAKDREDPAPASSVGEVAESRGATVLERLKGLPAAAMKTARSIFRVQ</sequence>
<dbReference type="STRING" id="1314778.A0A5C3PQV8"/>
<organism evidence="1 2">
    <name type="scientific">Polyporus arcularius HHB13444</name>
    <dbReference type="NCBI Taxonomy" id="1314778"/>
    <lineage>
        <taxon>Eukaryota</taxon>
        <taxon>Fungi</taxon>
        <taxon>Dikarya</taxon>
        <taxon>Basidiomycota</taxon>
        <taxon>Agaricomycotina</taxon>
        <taxon>Agaricomycetes</taxon>
        <taxon>Polyporales</taxon>
        <taxon>Polyporaceae</taxon>
        <taxon>Polyporus</taxon>
    </lineage>
</organism>
<gene>
    <name evidence="1" type="ORF">K466DRAFT_394801</name>
</gene>
<evidence type="ECO:0000313" key="1">
    <source>
        <dbReference type="EMBL" id="TFK90258.1"/>
    </source>
</evidence>
<evidence type="ECO:0000313" key="2">
    <source>
        <dbReference type="Proteomes" id="UP000308197"/>
    </source>
</evidence>
<dbReference type="AlphaFoldDB" id="A0A5C3PQV8"/>
<dbReference type="EMBL" id="ML211051">
    <property type="protein sequence ID" value="TFK90258.1"/>
    <property type="molecule type" value="Genomic_DNA"/>
</dbReference>
<name>A0A5C3PQV8_9APHY</name>
<protein>
    <submittedName>
        <fullName evidence="1">Uncharacterized protein</fullName>
    </submittedName>
</protein>
<accession>A0A5C3PQV8</accession>
<proteinExistence type="predicted"/>
<dbReference type="Proteomes" id="UP000308197">
    <property type="component" value="Unassembled WGS sequence"/>
</dbReference>
<reference evidence="1 2" key="1">
    <citation type="journal article" date="2019" name="Nat. Ecol. Evol.">
        <title>Megaphylogeny resolves global patterns of mushroom evolution.</title>
        <authorList>
            <person name="Varga T."/>
            <person name="Krizsan K."/>
            <person name="Foldi C."/>
            <person name="Dima B."/>
            <person name="Sanchez-Garcia M."/>
            <person name="Sanchez-Ramirez S."/>
            <person name="Szollosi G.J."/>
            <person name="Szarkandi J.G."/>
            <person name="Papp V."/>
            <person name="Albert L."/>
            <person name="Andreopoulos W."/>
            <person name="Angelini C."/>
            <person name="Antonin V."/>
            <person name="Barry K.W."/>
            <person name="Bougher N.L."/>
            <person name="Buchanan P."/>
            <person name="Buyck B."/>
            <person name="Bense V."/>
            <person name="Catcheside P."/>
            <person name="Chovatia M."/>
            <person name="Cooper J."/>
            <person name="Damon W."/>
            <person name="Desjardin D."/>
            <person name="Finy P."/>
            <person name="Geml J."/>
            <person name="Haridas S."/>
            <person name="Hughes K."/>
            <person name="Justo A."/>
            <person name="Karasinski D."/>
            <person name="Kautmanova I."/>
            <person name="Kiss B."/>
            <person name="Kocsube S."/>
            <person name="Kotiranta H."/>
            <person name="LaButti K.M."/>
            <person name="Lechner B.E."/>
            <person name="Liimatainen K."/>
            <person name="Lipzen A."/>
            <person name="Lukacs Z."/>
            <person name="Mihaltcheva S."/>
            <person name="Morgado L.N."/>
            <person name="Niskanen T."/>
            <person name="Noordeloos M.E."/>
            <person name="Ohm R.A."/>
            <person name="Ortiz-Santana B."/>
            <person name="Ovrebo C."/>
            <person name="Racz N."/>
            <person name="Riley R."/>
            <person name="Savchenko A."/>
            <person name="Shiryaev A."/>
            <person name="Soop K."/>
            <person name="Spirin V."/>
            <person name="Szebenyi C."/>
            <person name="Tomsovsky M."/>
            <person name="Tulloss R.E."/>
            <person name="Uehling J."/>
            <person name="Grigoriev I.V."/>
            <person name="Vagvolgyi C."/>
            <person name="Papp T."/>
            <person name="Martin F.M."/>
            <person name="Miettinen O."/>
            <person name="Hibbett D.S."/>
            <person name="Nagy L.G."/>
        </authorList>
    </citation>
    <scope>NUCLEOTIDE SEQUENCE [LARGE SCALE GENOMIC DNA]</scope>
    <source>
        <strain evidence="1 2">HHB13444</strain>
    </source>
</reference>
<keyword evidence="2" id="KW-1185">Reference proteome</keyword>
<dbReference type="InParanoid" id="A0A5C3PQV8"/>